<protein>
    <submittedName>
        <fullName evidence="1">Uncharacterized protein</fullName>
    </submittedName>
</protein>
<organism evidence="1 2">
    <name type="scientific">Nannocystis pusilla</name>
    <dbReference type="NCBI Taxonomy" id="889268"/>
    <lineage>
        <taxon>Bacteria</taxon>
        <taxon>Pseudomonadati</taxon>
        <taxon>Myxococcota</taxon>
        <taxon>Polyangia</taxon>
        <taxon>Nannocystales</taxon>
        <taxon>Nannocystaceae</taxon>
        <taxon>Nannocystis</taxon>
    </lineage>
</organism>
<name>A0A9X3J3P7_9BACT</name>
<reference evidence="1" key="1">
    <citation type="submission" date="2022-11" db="EMBL/GenBank/DDBJ databases">
        <title>Minimal conservation of predation-associated metabolite biosynthetic gene clusters underscores biosynthetic potential of Myxococcota including descriptions for ten novel species: Archangium lansinium sp. nov., Myxococcus landrumus sp. nov., Nannocystis bai.</title>
        <authorList>
            <person name="Ahearne A."/>
            <person name="Stevens C."/>
            <person name="Phillips K."/>
        </authorList>
    </citation>
    <scope>NUCLEOTIDE SEQUENCE</scope>
    <source>
        <strain evidence="1">Na p29</strain>
    </source>
</reference>
<dbReference type="EMBL" id="JAPNKE010000002">
    <property type="protein sequence ID" value="MCY1014006.1"/>
    <property type="molecule type" value="Genomic_DNA"/>
</dbReference>
<evidence type="ECO:0000313" key="2">
    <source>
        <dbReference type="Proteomes" id="UP001150924"/>
    </source>
</evidence>
<sequence length="141" mass="15265">MTLAATAAAIVTAMAWRRRKTTPRTLSLVLAWAACAAMLVTAVDASFAVPRVLCEERLAGDENAAPLEERLRAALDRWTWMVRPCGRLEVTVGPRDLVTPIALGDLVELAARARVAVDVKLAEGVAFPAEDRVCTRARRGQ</sequence>
<accession>A0A9X3J3P7</accession>
<gene>
    <name evidence="1" type="ORF">OV079_52495</name>
</gene>
<dbReference type="RefSeq" id="WP_267778206.1">
    <property type="nucleotide sequence ID" value="NZ_JAPNKE010000002.1"/>
</dbReference>
<keyword evidence="2" id="KW-1185">Reference proteome</keyword>
<comment type="caution">
    <text evidence="1">The sequence shown here is derived from an EMBL/GenBank/DDBJ whole genome shotgun (WGS) entry which is preliminary data.</text>
</comment>
<dbReference type="AlphaFoldDB" id="A0A9X3J3P7"/>
<dbReference type="Proteomes" id="UP001150924">
    <property type="component" value="Unassembled WGS sequence"/>
</dbReference>
<proteinExistence type="predicted"/>
<evidence type="ECO:0000313" key="1">
    <source>
        <dbReference type="EMBL" id="MCY1014006.1"/>
    </source>
</evidence>